<keyword evidence="3" id="KW-0540">Nuclease</keyword>
<evidence type="ECO:0000313" key="4">
    <source>
        <dbReference type="EMBL" id="UTY39052.1"/>
    </source>
</evidence>
<proteinExistence type="inferred from homology"/>
<sequence>MIENIKRGEIYLANLNPAVGSEQSGVRPVLIIQNDIGNIYSNTTIVACMTSHMEGKPQLPTHIAITARDSLKCDSIIMMEQLRTIDKSRLIRKLTKLNQVESASIKMSLRVSIAI</sequence>
<dbReference type="Proteomes" id="UP001060112">
    <property type="component" value="Chromosome"/>
</dbReference>
<dbReference type="PANTHER" id="PTHR33988:SF2">
    <property type="entry name" value="ENDORIBONUCLEASE MAZF"/>
    <property type="match status" value="1"/>
</dbReference>
<evidence type="ECO:0000256" key="3">
    <source>
        <dbReference type="PIRNR" id="PIRNR033490"/>
    </source>
</evidence>
<dbReference type="PIRSF" id="PIRSF033490">
    <property type="entry name" value="MazF"/>
    <property type="match status" value="1"/>
</dbReference>
<keyword evidence="2" id="KW-1277">Toxin-antitoxin system</keyword>
<organism evidence="4 5">
    <name type="scientific">Allocoprobacillus halotolerans</name>
    <dbReference type="NCBI Taxonomy" id="2944914"/>
    <lineage>
        <taxon>Bacteria</taxon>
        <taxon>Bacillati</taxon>
        <taxon>Bacillota</taxon>
        <taxon>Erysipelotrichia</taxon>
        <taxon>Erysipelotrichales</taxon>
        <taxon>Erysipelotrichaceae</taxon>
        <taxon>Allocoprobacillus</taxon>
    </lineage>
</organism>
<evidence type="ECO:0000256" key="1">
    <source>
        <dbReference type="ARBA" id="ARBA00007521"/>
    </source>
</evidence>
<keyword evidence="3" id="KW-0255">Endonuclease</keyword>
<dbReference type="InterPro" id="IPR003477">
    <property type="entry name" value="PemK-like"/>
</dbReference>
<dbReference type="InterPro" id="IPR011067">
    <property type="entry name" value="Plasmid_toxin/cell-grow_inhib"/>
</dbReference>
<dbReference type="SUPFAM" id="SSF50118">
    <property type="entry name" value="Cell growth inhibitor/plasmid maintenance toxic component"/>
    <property type="match status" value="1"/>
</dbReference>
<accession>A0ABY5I2Q1</accession>
<protein>
    <recommendedName>
        <fullName evidence="3">mRNA interferase</fullName>
        <ecNumber evidence="3">3.1.-.-</ecNumber>
    </recommendedName>
</protein>
<comment type="function">
    <text evidence="3">Toxic component of a type II toxin-antitoxin (TA) system.</text>
</comment>
<dbReference type="RefSeq" id="WP_290139892.1">
    <property type="nucleotide sequence ID" value="NZ_CP101620.1"/>
</dbReference>
<evidence type="ECO:0000256" key="2">
    <source>
        <dbReference type="ARBA" id="ARBA00022649"/>
    </source>
</evidence>
<reference evidence="4" key="1">
    <citation type="submission" date="2022-07" db="EMBL/GenBank/DDBJ databases">
        <title>Faecal culturing of patients with breast cancer.</title>
        <authorList>
            <person name="Teng N.M.Y."/>
            <person name="Kiu R."/>
            <person name="Evans R."/>
            <person name="Baker D.J."/>
            <person name="Zenner C."/>
            <person name="Robinson S.D."/>
            <person name="Hall L.J."/>
        </authorList>
    </citation>
    <scope>NUCLEOTIDE SEQUENCE</scope>
    <source>
        <strain evidence="4">LH1062</strain>
    </source>
</reference>
<comment type="similarity">
    <text evidence="1 3">Belongs to the PemK/MazF family.</text>
</comment>
<dbReference type="Gene3D" id="2.30.30.110">
    <property type="match status" value="1"/>
</dbReference>
<name>A0ABY5I2Q1_9FIRM</name>
<dbReference type="Pfam" id="PF02452">
    <property type="entry name" value="PemK_toxin"/>
    <property type="match status" value="1"/>
</dbReference>
<dbReference type="PANTHER" id="PTHR33988">
    <property type="entry name" value="ENDORIBONUCLEASE MAZF-RELATED"/>
    <property type="match status" value="1"/>
</dbReference>
<dbReference type="EC" id="3.1.-.-" evidence="3"/>
<keyword evidence="5" id="KW-1185">Reference proteome</keyword>
<dbReference type="EMBL" id="CP101620">
    <property type="protein sequence ID" value="UTY39052.1"/>
    <property type="molecule type" value="Genomic_DNA"/>
</dbReference>
<gene>
    <name evidence="4" type="ORF">NMU03_15965</name>
</gene>
<keyword evidence="3" id="KW-0378">Hydrolase</keyword>
<evidence type="ECO:0000313" key="5">
    <source>
        <dbReference type="Proteomes" id="UP001060112"/>
    </source>
</evidence>